<dbReference type="InterPro" id="IPR044516">
    <property type="entry name" value="UXS-like"/>
</dbReference>
<evidence type="ECO:0000256" key="3">
    <source>
        <dbReference type="ARBA" id="ARBA00022692"/>
    </source>
</evidence>
<dbReference type="GO" id="GO:0033320">
    <property type="term" value="P:UDP-D-xylose biosynthetic process"/>
    <property type="evidence" value="ECO:0007669"/>
    <property type="project" value="UniProtKB-UniPathway"/>
</dbReference>
<dbReference type="Proteomes" id="UP000228900">
    <property type="component" value="Unassembled WGS sequence"/>
</dbReference>
<evidence type="ECO:0000256" key="6">
    <source>
        <dbReference type="ARBA" id="ARBA00022989"/>
    </source>
</evidence>
<dbReference type="GO" id="GO:0005737">
    <property type="term" value="C:cytoplasm"/>
    <property type="evidence" value="ECO:0007669"/>
    <property type="project" value="TreeGrafter"/>
</dbReference>
<dbReference type="PANTHER" id="PTHR43078">
    <property type="entry name" value="UDP-GLUCURONIC ACID DECARBOXYLASE-RELATED"/>
    <property type="match status" value="1"/>
</dbReference>
<keyword evidence="5" id="KW-0735">Signal-anchor</keyword>
<protein>
    <submittedName>
        <fullName evidence="14">NAD-dependent dehydratase</fullName>
    </submittedName>
</protein>
<dbReference type="PANTHER" id="PTHR43078:SF6">
    <property type="entry name" value="UDP-GLUCURONIC ACID DECARBOXYLASE 1"/>
    <property type="match status" value="1"/>
</dbReference>
<dbReference type="FunFam" id="3.40.50.720:FF:000065">
    <property type="entry name" value="UDP-glucuronic acid decarboxylase 1"/>
    <property type="match status" value="1"/>
</dbReference>
<dbReference type="Gene3D" id="3.40.50.720">
    <property type="entry name" value="NAD(P)-binding Rossmann-like Domain"/>
    <property type="match status" value="1"/>
</dbReference>
<keyword evidence="7" id="KW-0520">NAD</keyword>
<comment type="cofactor">
    <cofactor evidence="1">
        <name>NAD(+)</name>
        <dbReference type="ChEBI" id="CHEBI:57540"/>
    </cofactor>
</comment>
<organism evidence="14 15">
    <name type="scientific">Candidatus Falkowbacteria bacterium CG10_big_fil_rev_8_21_14_0_10_39_9</name>
    <dbReference type="NCBI Taxonomy" id="1974566"/>
    <lineage>
        <taxon>Bacteria</taxon>
        <taxon>Candidatus Falkowiibacteriota</taxon>
    </lineage>
</organism>
<evidence type="ECO:0000256" key="4">
    <source>
        <dbReference type="ARBA" id="ARBA00022793"/>
    </source>
</evidence>
<reference evidence="15" key="1">
    <citation type="submission" date="2017-09" db="EMBL/GenBank/DDBJ databases">
        <title>Depth-based differentiation of microbial function through sediment-hosted aquifers and enrichment of novel symbionts in the deep terrestrial subsurface.</title>
        <authorList>
            <person name="Probst A.J."/>
            <person name="Ladd B."/>
            <person name="Jarett J.K."/>
            <person name="Geller-Mcgrath D.E."/>
            <person name="Sieber C.M.K."/>
            <person name="Emerson J.B."/>
            <person name="Anantharaman K."/>
            <person name="Thomas B.C."/>
            <person name="Malmstrom R."/>
            <person name="Stieglmeier M."/>
            <person name="Klingl A."/>
            <person name="Woyke T."/>
            <person name="Ryan C.M."/>
            <person name="Banfield J.F."/>
        </authorList>
    </citation>
    <scope>NUCLEOTIDE SEQUENCE [LARGE SCALE GENOMIC DNA]</scope>
</reference>
<dbReference type="InterPro" id="IPR036291">
    <property type="entry name" value="NAD(P)-bd_dom_sf"/>
</dbReference>
<keyword evidence="4" id="KW-0210">Decarboxylase</keyword>
<dbReference type="EMBL" id="PFAQ01000062">
    <property type="protein sequence ID" value="PIT94271.1"/>
    <property type="molecule type" value="Genomic_DNA"/>
</dbReference>
<evidence type="ECO:0000256" key="5">
    <source>
        <dbReference type="ARBA" id="ARBA00022968"/>
    </source>
</evidence>
<evidence type="ECO:0000256" key="12">
    <source>
        <dbReference type="ARBA" id="ARBA00037859"/>
    </source>
</evidence>
<name>A0A2M6WN84_9BACT</name>
<sequence length="343" mass="38595">MPKVIFDKRNVLVTGGAGFIGSHLCDELVKECKVICIDNFVTSSATNIEHLLPNSNFVFINHNISEPLDLETLPELKKFKIPFQGIQEIYHLACPTSPRHFEENCYETLLANSLGIKNALDYAVKYGAKFLHFSSSVVYGPKNLNPNVGNIKEDYLGHLDHLSKRACYDEGKRFAETMVSDYRRLFNVNTKIMRIFRTYGPRMPLQDDQMIPDFVVNALNNEDLVILGDENFSSSFCYVTDAVDAAFKLMNSSLTGPINIGSDEDVKLSDVCQTIIEEAGATNSKIIFKERTLFMSELPLPDIFQAKNELGWMPVVTLKNGLKKTIFDLQAKKQLKGLAYNGQ</sequence>
<evidence type="ECO:0000256" key="11">
    <source>
        <dbReference type="ARBA" id="ARBA00023239"/>
    </source>
</evidence>
<dbReference type="SUPFAM" id="SSF51735">
    <property type="entry name" value="NAD(P)-binding Rossmann-fold domains"/>
    <property type="match status" value="1"/>
</dbReference>
<dbReference type="GO" id="GO:0070403">
    <property type="term" value="F:NAD+ binding"/>
    <property type="evidence" value="ECO:0007669"/>
    <property type="project" value="InterPro"/>
</dbReference>
<dbReference type="UniPathway" id="UPA00796">
    <property type="reaction ID" value="UER00771"/>
</dbReference>
<comment type="subcellular location">
    <subcellularLocation>
        <location evidence="2">Golgi apparatus membrane</location>
        <topology evidence="2">Single-pass type II membrane protein</topology>
    </subcellularLocation>
    <subcellularLocation>
        <location evidence="12">Golgi apparatus</location>
        <location evidence="12">Golgi stack membrane</location>
    </subcellularLocation>
</comment>
<evidence type="ECO:0000259" key="13">
    <source>
        <dbReference type="Pfam" id="PF01370"/>
    </source>
</evidence>
<keyword evidence="6" id="KW-1133">Transmembrane helix</keyword>
<comment type="caution">
    <text evidence="14">The sequence shown here is derived from an EMBL/GenBank/DDBJ whole genome shotgun (WGS) entry which is preliminary data.</text>
</comment>
<dbReference type="AlphaFoldDB" id="A0A2M6WN84"/>
<keyword evidence="9" id="KW-0472">Membrane</keyword>
<dbReference type="Pfam" id="PF01370">
    <property type="entry name" value="Epimerase"/>
    <property type="match status" value="1"/>
</dbReference>
<keyword evidence="10" id="KW-0325">Glycoprotein</keyword>
<dbReference type="GO" id="GO:0048040">
    <property type="term" value="F:UDP-glucuronate decarboxylase activity"/>
    <property type="evidence" value="ECO:0007669"/>
    <property type="project" value="TreeGrafter"/>
</dbReference>
<evidence type="ECO:0000313" key="15">
    <source>
        <dbReference type="Proteomes" id="UP000228900"/>
    </source>
</evidence>
<dbReference type="InterPro" id="IPR001509">
    <property type="entry name" value="Epimerase_deHydtase"/>
</dbReference>
<gene>
    <name evidence="14" type="ORF">COT98_04645</name>
</gene>
<proteinExistence type="predicted"/>
<keyword evidence="3" id="KW-0812">Transmembrane</keyword>
<evidence type="ECO:0000256" key="10">
    <source>
        <dbReference type="ARBA" id="ARBA00023180"/>
    </source>
</evidence>
<evidence type="ECO:0000313" key="14">
    <source>
        <dbReference type="EMBL" id="PIT94271.1"/>
    </source>
</evidence>
<dbReference type="GO" id="GO:0042732">
    <property type="term" value="P:D-xylose metabolic process"/>
    <property type="evidence" value="ECO:0007669"/>
    <property type="project" value="InterPro"/>
</dbReference>
<evidence type="ECO:0000256" key="8">
    <source>
        <dbReference type="ARBA" id="ARBA00023034"/>
    </source>
</evidence>
<evidence type="ECO:0000256" key="9">
    <source>
        <dbReference type="ARBA" id="ARBA00023136"/>
    </source>
</evidence>
<feature type="domain" description="NAD-dependent epimerase/dehydratase" evidence="13">
    <location>
        <begin position="11"/>
        <end position="261"/>
    </location>
</feature>
<keyword evidence="11" id="KW-0456">Lyase</keyword>
<evidence type="ECO:0000256" key="1">
    <source>
        <dbReference type="ARBA" id="ARBA00001911"/>
    </source>
</evidence>
<accession>A0A2M6WN84</accession>
<evidence type="ECO:0000256" key="2">
    <source>
        <dbReference type="ARBA" id="ARBA00004323"/>
    </source>
</evidence>
<keyword evidence="8" id="KW-0333">Golgi apparatus</keyword>
<evidence type="ECO:0000256" key="7">
    <source>
        <dbReference type="ARBA" id="ARBA00023027"/>
    </source>
</evidence>